<gene>
    <name evidence="2" type="ORF">OLEA9_A094730</name>
</gene>
<evidence type="ECO:0000313" key="3">
    <source>
        <dbReference type="Proteomes" id="UP000594638"/>
    </source>
</evidence>
<dbReference type="Proteomes" id="UP000594638">
    <property type="component" value="Unassembled WGS sequence"/>
</dbReference>
<keyword evidence="3" id="KW-1185">Reference proteome</keyword>
<evidence type="ECO:0000313" key="2">
    <source>
        <dbReference type="EMBL" id="CAA3025825.1"/>
    </source>
</evidence>
<accession>A0A8S0UY61</accession>
<dbReference type="Gramene" id="OE9A094730T1">
    <property type="protein sequence ID" value="OE9A094730C1"/>
    <property type="gene ID" value="OE9A094730"/>
</dbReference>
<evidence type="ECO:0000256" key="1">
    <source>
        <dbReference type="SAM" id="MobiDB-lite"/>
    </source>
</evidence>
<dbReference type="EMBL" id="CACTIH010009144">
    <property type="protein sequence ID" value="CAA3025825.1"/>
    <property type="molecule type" value="Genomic_DNA"/>
</dbReference>
<reference evidence="2 3" key="1">
    <citation type="submission" date="2019-12" db="EMBL/GenBank/DDBJ databases">
        <authorList>
            <person name="Alioto T."/>
            <person name="Alioto T."/>
            <person name="Gomez Garrido J."/>
        </authorList>
    </citation>
    <scope>NUCLEOTIDE SEQUENCE [LARGE SCALE GENOMIC DNA]</scope>
</reference>
<feature type="region of interest" description="Disordered" evidence="1">
    <location>
        <begin position="1"/>
        <end position="47"/>
    </location>
</feature>
<proteinExistence type="predicted"/>
<name>A0A8S0UY61_OLEEU</name>
<organism evidence="2 3">
    <name type="scientific">Olea europaea subsp. europaea</name>
    <dbReference type="NCBI Taxonomy" id="158383"/>
    <lineage>
        <taxon>Eukaryota</taxon>
        <taxon>Viridiplantae</taxon>
        <taxon>Streptophyta</taxon>
        <taxon>Embryophyta</taxon>
        <taxon>Tracheophyta</taxon>
        <taxon>Spermatophyta</taxon>
        <taxon>Magnoliopsida</taxon>
        <taxon>eudicotyledons</taxon>
        <taxon>Gunneridae</taxon>
        <taxon>Pentapetalae</taxon>
        <taxon>asterids</taxon>
        <taxon>lamiids</taxon>
        <taxon>Lamiales</taxon>
        <taxon>Oleaceae</taxon>
        <taxon>Oleeae</taxon>
        <taxon>Olea</taxon>
    </lineage>
</organism>
<sequence length="104" mass="10703">MSLLVMVAERAKQSKASPSSTDSETGRTQPLQPPRIPSQNSGISPVNMISPMNSICFGGGNLSSLGASHPQGINQAAENLSGDTQFNSGFGGGSALNIPFLEAR</sequence>
<feature type="compositionally biased region" description="Polar residues" evidence="1">
    <location>
        <begin position="14"/>
        <end position="30"/>
    </location>
</feature>
<dbReference type="AlphaFoldDB" id="A0A8S0UY61"/>
<comment type="caution">
    <text evidence="2">The sequence shown here is derived from an EMBL/GenBank/DDBJ whole genome shotgun (WGS) entry which is preliminary data.</text>
</comment>
<dbReference type="OrthoDB" id="10571915at2759"/>
<protein>
    <submittedName>
        <fullName evidence="2">Uncharacterized protein</fullName>
    </submittedName>
</protein>